<gene>
    <name evidence="10" type="ORF">C7381_10351</name>
</gene>
<evidence type="ECO:0000256" key="5">
    <source>
        <dbReference type="ARBA" id="ARBA00023163"/>
    </source>
</evidence>
<evidence type="ECO:0000313" key="11">
    <source>
        <dbReference type="Proteomes" id="UP000245793"/>
    </source>
</evidence>
<keyword evidence="4 7" id="KW-0238">DNA-binding</keyword>
<dbReference type="InterPro" id="IPR011006">
    <property type="entry name" value="CheY-like_superfamily"/>
</dbReference>
<evidence type="ECO:0000256" key="6">
    <source>
        <dbReference type="PROSITE-ProRule" id="PRU00169"/>
    </source>
</evidence>
<dbReference type="PANTHER" id="PTHR48111">
    <property type="entry name" value="REGULATOR OF RPOS"/>
    <property type="match status" value="1"/>
</dbReference>
<dbReference type="SMART" id="SM00448">
    <property type="entry name" value="REC"/>
    <property type="match status" value="1"/>
</dbReference>
<dbReference type="InterPro" id="IPR039420">
    <property type="entry name" value="WalR-like"/>
</dbReference>
<dbReference type="EMBL" id="QEKV01000003">
    <property type="protein sequence ID" value="PVY94813.1"/>
    <property type="molecule type" value="Genomic_DNA"/>
</dbReference>
<dbReference type="Gene3D" id="6.10.250.690">
    <property type="match status" value="1"/>
</dbReference>
<dbReference type="Pfam" id="PF00486">
    <property type="entry name" value="Trans_reg_C"/>
    <property type="match status" value="1"/>
</dbReference>
<comment type="caution">
    <text evidence="10">The sequence shown here is derived from an EMBL/GenBank/DDBJ whole genome shotgun (WGS) entry which is preliminary data.</text>
</comment>
<dbReference type="PROSITE" id="PS50110">
    <property type="entry name" value="RESPONSE_REGULATORY"/>
    <property type="match status" value="1"/>
</dbReference>
<dbReference type="PROSITE" id="PS51755">
    <property type="entry name" value="OMPR_PHOB"/>
    <property type="match status" value="1"/>
</dbReference>
<evidence type="ECO:0000259" key="9">
    <source>
        <dbReference type="PROSITE" id="PS51755"/>
    </source>
</evidence>
<dbReference type="GO" id="GO:0000976">
    <property type="term" value="F:transcription cis-regulatory region binding"/>
    <property type="evidence" value="ECO:0007669"/>
    <property type="project" value="TreeGrafter"/>
</dbReference>
<dbReference type="InterPro" id="IPR001867">
    <property type="entry name" value="OmpR/PhoB-type_DNA-bd"/>
</dbReference>
<feature type="modified residue" description="4-aspartylphosphate" evidence="6">
    <location>
        <position position="51"/>
    </location>
</feature>
<evidence type="ECO:0000313" key="10">
    <source>
        <dbReference type="EMBL" id="PVY94813.1"/>
    </source>
</evidence>
<feature type="domain" description="OmpR/PhoB-type" evidence="9">
    <location>
        <begin position="124"/>
        <end position="221"/>
    </location>
</feature>
<keyword evidence="11" id="KW-1185">Reference proteome</keyword>
<evidence type="ECO:0000256" key="2">
    <source>
        <dbReference type="ARBA" id="ARBA00023012"/>
    </source>
</evidence>
<keyword evidence="1 6" id="KW-0597">Phosphoprotein</keyword>
<organism evidence="10 11">
    <name type="scientific">Ezakiella coagulans</name>
    <dbReference type="NCBI Taxonomy" id="46507"/>
    <lineage>
        <taxon>Bacteria</taxon>
        <taxon>Bacillati</taxon>
        <taxon>Bacillota</taxon>
        <taxon>Tissierellia</taxon>
        <taxon>Ezakiella</taxon>
    </lineage>
</organism>
<dbReference type="InterPro" id="IPR001789">
    <property type="entry name" value="Sig_transdc_resp-reg_receiver"/>
</dbReference>
<dbReference type="FunFam" id="3.40.50.2300:FF:000002">
    <property type="entry name" value="DNA-binding response regulator PhoP"/>
    <property type="match status" value="1"/>
</dbReference>
<dbReference type="GO" id="GO:0006355">
    <property type="term" value="P:regulation of DNA-templated transcription"/>
    <property type="evidence" value="ECO:0007669"/>
    <property type="project" value="InterPro"/>
</dbReference>
<dbReference type="AlphaFoldDB" id="A0A2U1E4D5"/>
<evidence type="ECO:0000256" key="4">
    <source>
        <dbReference type="ARBA" id="ARBA00023125"/>
    </source>
</evidence>
<feature type="DNA-binding region" description="OmpR/PhoB-type" evidence="7">
    <location>
        <begin position="124"/>
        <end position="221"/>
    </location>
</feature>
<proteinExistence type="predicted"/>
<keyword evidence="3" id="KW-0805">Transcription regulation</keyword>
<dbReference type="PANTHER" id="PTHR48111:SF22">
    <property type="entry name" value="REGULATOR OF RPOS"/>
    <property type="match status" value="1"/>
</dbReference>
<keyword evidence="2" id="KW-0902">Two-component regulatory system</keyword>
<dbReference type="Pfam" id="PF00072">
    <property type="entry name" value="Response_reg"/>
    <property type="match status" value="1"/>
</dbReference>
<feature type="domain" description="Response regulatory" evidence="8">
    <location>
        <begin position="2"/>
        <end position="116"/>
    </location>
</feature>
<protein>
    <submittedName>
        <fullName evidence="10">DNA-binding response OmpR family regulator</fullName>
    </submittedName>
</protein>
<dbReference type="GO" id="GO:0032993">
    <property type="term" value="C:protein-DNA complex"/>
    <property type="evidence" value="ECO:0007669"/>
    <property type="project" value="TreeGrafter"/>
</dbReference>
<dbReference type="Gene3D" id="3.40.50.2300">
    <property type="match status" value="1"/>
</dbReference>
<accession>A0A2U1E4D5</accession>
<dbReference type="SUPFAM" id="SSF52172">
    <property type="entry name" value="CheY-like"/>
    <property type="match status" value="1"/>
</dbReference>
<reference evidence="10 11" key="1">
    <citation type="submission" date="2018-04" db="EMBL/GenBank/DDBJ databases">
        <title>Genomic Encyclopedia of Type Strains, Phase IV (KMG-IV): sequencing the most valuable type-strain genomes for metagenomic binning, comparative biology and taxonomic classification.</title>
        <authorList>
            <person name="Goeker M."/>
        </authorList>
    </citation>
    <scope>NUCLEOTIDE SEQUENCE [LARGE SCALE GENOMIC DNA]</scope>
    <source>
        <strain evidence="10 11">DSM 20705</strain>
    </source>
</reference>
<evidence type="ECO:0000256" key="1">
    <source>
        <dbReference type="ARBA" id="ARBA00022553"/>
    </source>
</evidence>
<sequence length="221" mass="25629">MRILVIEDEKELCDSIKEGLILDGYEVDACYNGLDGEEMATIETYDLILLDLTLPDMDGMDILKSVRSQNALVPILILSARVQTEDKVEGLDRGANDYLTKPFDFSELEARIRSLTRRKFEQKSIYLSFDGLEMDTKTRRLHYNNEEIFLTKKEMGILEYLLLNQERVVSQEEIIEHVWNNEVNEFSNSIRVHISALRKKLREKMGHDPIVNKVGQGYILK</sequence>
<dbReference type="InterPro" id="IPR036388">
    <property type="entry name" value="WH-like_DNA-bd_sf"/>
</dbReference>
<dbReference type="GO" id="GO:0005829">
    <property type="term" value="C:cytosol"/>
    <property type="evidence" value="ECO:0007669"/>
    <property type="project" value="TreeGrafter"/>
</dbReference>
<name>A0A2U1E4D5_9FIRM</name>
<dbReference type="CDD" id="cd00383">
    <property type="entry name" value="trans_reg_C"/>
    <property type="match status" value="1"/>
</dbReference>
<dbReference type="Proteomes" id="UP000245793">
    <property type="component" value="Unassembled WGS sequence"/>
</dbReference>
<dbReference type="RefSeq" id="WP_116479843.1">
    <property type="nucleotide sequence ID" value="NZ_QEKV01000003.1"/>
</dbReference>
<dbReference type="GO" id="GO:0000156">
    <property type="term" value="F:phosphorelay response regulator activity"/>
    <property type="evidence" value="ECO:0007669"/>
    <property type="project" value="TreeGrafter"/>
</dbReference>
<dbReference type="Gene3D" id="1.10.10.10">
    <property type="entry name" value="Winged helix-like DNA-binding domain superfamily/Winged helix DNA-binding domain"/>
    <property type="match status" value="1"/>
</dbReference>
<keyword evidence="5" id="KW-0804">Transcription</keyword>
<evidence type="ECO:0000259" key="8">
    <source>
        <dbReference type="PROSITE" id="PS50110"/>
    </source>
</evidence>
<evidence type="ECO:0000256" key="7">
    <source>
        <dbReference type="PROSITE-ProRule" id="PRU01091"/>
    </source>
</evidence>
<evidence type="ECO:0000256" key="3">
    <source>
        <dbReference type="ARBA" id="ARBA00023015"/>
    </source>
</evidence>
<dbReference type="SMART" id="SM00862">
    <property type="entry name" value="Trans_reg_C"/>
    <property type="match status" value="1"/>
</dbReference>